<keyword evidence="1" id="KW-0378">Hydrolase</keyword>
<sequence>MEEIKGIIDFMIEVEKLKSIERK</sequence>
<dbReference type="AlphaFoldDB" id="A0A5Q6PCK6"/>
<accession>A0A5Q6PCK6</accession>
<evidence type="ECO:0000313" key="2">
    <source>
        <dbReference type="Proteomes" id="UP000323225"/>
    </source>
</evidence>
<dbReference type="EMBL" id="VUAA01000061">
    <property type="protein sequence ID" value="KAA1252531.1"/>
    <property type="molecule type" value="Genomic_DNA"/>
</dbReference>
<reference evidence="1 2" key="1">
    <citation type="submission" date="2019-09" db="EMBL/GenBank/DDBJ databases">
        <authorList>
            <person name="Kritzky A."/>
            <person name="Schelkanova E.Y."/>
            <person name="Alkhova Z.V."/>
            <person name="Smirnova N.I."/>
        </authorList>
    </citation>
    <scope>NUCLEOTIDE SEQUENCE [LARGE SCALE GENOMIC DNA]</scope>
    <source>
        <strain evidence="1 2">M1526</strain>
    </source>
</reference>
<dbReference type="Proteomes" id="UP000323225">
    <property type="component" value="Unassembled WGS sequence"/>
</dbReference>
<comment type="caution">
    <text evidence="1">The sequence shown here is derived from an EMBL/GenBank/DDBJ whole genome shotgun (WGS) entry which is preliminary data.</text>
</comment>
<evidence type="ECO:0000313" key="1">
    <source>
        <dbReference type="EMBL" id="KAA1252531.1"/>
    </source>
</evidence>
<name>A0A5Q6PCK6_VIBCL</name>
<gene>
    <name evidence="1" type="ORF">F0M16_22405</name>
</gene>
<feature type="non-terminal residue" evidence="1">
    <location>
        <position position="23"/>
    </location>
</feature>
<organism evidence="1 2">
    <name type="scientific">Vibrio cholerae</name>
    <dbReference type="NCBI Taxonomy" id="666"/>
    <lineage>
        <taxon>Bacteria</taxon>
        <taxon>Pseudomonadati</taxon>
        <taxon>Pseudomonadota</taxon>
        <taxon>Gammaproteobacteria</taxon>
        <taxon>Vibrionales</taxon>
        <taxon>Vibrionaceae</taxon>
        <taxon>Vibrio</taxon>
    </lineage>
</organism>
<dbReference type="GO" id="GO:0016787">
    <property type="term" value="F:hydrolase activity"/>
    <property type="evidence" value="ECO:0007669"/>
    <property type="project" value="UniProtKB-KW"/>
</dbReference>
<protein>
    <submittedName>
        <fullName evidence="1">Phosphohydrolase</fullName>
    </submittedName>
</protein>
<proteinExistence type="predicted"/>